<gene>
    <name evidence="1" type="ORF">SAP034A_031</name>
    <name evidence="2" type="ORF">SAP103A_003</name>
</gene>
<keyword evidence="1" id="KW-0614">Plasmid</keyword>
<dbReference type="AlphaFoldDB" id="D2J7X7"/>
<reference evidence="1" key="1">
    <citation type="submission" date="2009-08" db="EMBL/GenBank/DDBJ databases">
        <authorList>
            <person name="Gill J."/>
            <person name="Borman J."/>
            <person name="Shetty J."/>
            <person name="Hostetler J."/>
            <person name="Durkin S."/>
            <person name="Montgomery B."/>
        </authorList>
    </citation>
    <scope>NUCLEOTIDE SEQUENCE</scope>
    <source>
        <strain evidence="2">SK6562</strain>
        <strain evidence="1">WBG7583</strain>
        <plasmid evidence="1">pWBG753</plasmid>
        <plasmid evidence="2">SAP103A</plasmid>
    </source>
</reference>
<name>D2J7X7_STAAU</name>
<proteinExistence type="predicted"/>
<geneLocation type="plasmid" evidence="2">
    <name>SAP103A</name>
</geneLocation>
<organism evidence="1">
    <name type="scientific">Staphylococcus aureus</name>
    <dbReference type="NCBI Taxonomy" id="1280"/>
    <lineage>
        <taxon>Bacteria</taxon>
        <taxon>Bacillati</taxon>
        <taxon>Bacillota</taxon>
        <taxon>Bacilli</taxon>
        <taxon>Bacillales</taxon>
        <taxon>Staphylococcaceae</taxon>
        <taxon>Staphylococcus</taxon>
    </lineage>
</organism>
<evidence type="ECO:0000313" key="1">
    <source>
        <dbReference type="EMBL" id="ACZ58877.1"/>
    </source>
</evidence>
<dbReference type="EMBL" id="GQ900395">
    <property type="protein sequence ID" value="ACZ58877.1"/>
    <property type="molecule type" value="Genomic_DNA"/>
</dbReference>
<dbReference type="EMBL" id="GQ900497">
    <property type="protein sequence ID" value="ADA80793.1"/>
    <property type="molecule type" value="Genomic_DNA"/>
</dbReference>
<protein>
    <submittedName>
        <fullName evidence="1">Uncharacterized protein</fullName>
    </submittedName>
</protein>
<accession>D2J7X7</accession>
<reference evidence="1" key="2">
    <citation type="submission" date="2009-12" db="EMBL/GenBank/DDBJ databases">
        <authorList>
            <person name="Summers A.O."/>
            <person name="Shearer J."/>
            <person name="Wireman J."/>
        </authorList>
    </citation>
    <scope>NUCLEOTIDE SEQUENCE</scope>
    <source>
        <strain evidence="2">SK6562</strain>
        <strain evidence="1">WBG7583</strain>
        <plasmid evidence="1">pWBG753</plasmid>
        <plasmid evidence="2">SAP103A</plasmid>
    </source>
</reference>
<geneLocation type="plasmid" evidence="1">
    <name>pWBG753</name>
</geneLocation>
<sequence>MIILKIFYFKLPKIILINYKMLIEKQSIIYFRLSKEIK</sequence>
<evidence type="ECO:0000313" key="2">
    <source>
        <dbReference type="EMBL" id="ADA80793.1"/>
    </source>
</evidence>